<dbReference type="GO" id="GO:0000166">
    <property type="term" value="F:nucleotide binding"/>
    <property type="evidence" value="ECO:0007669"/>
    <property type="project" value="InterPro"/>
</dbReference>
<sequence>MKKHRTAKSRRDFVKTGVILASGSLFGGVPINAFGNIESNEKTALKVGLVGCGGRGTGAAYEAMSTTSTVKLVALGDVFEDRLISAYQNLKNNFPDQVDIPNTQRFVGFDAYKQVLELCDVVILATPPPFRPIHLEAAVEAGKHAFVEKPLFVDIPGYLKIRETNKVAKQKNLSIGVGLQLRYESGYQEMKQRIDNGEIGDITSMDVYYNVGAPVIFPRQPEQSEMNYQLRNWRYFTWLWGGQLAGQAIHQIDLMNWIMDDYPTSVNGLGGRQAFSGPNQGNTYDHHYAEYEYPNKVKLHVQCRNIDNNWNKSGFHIRGTKGYADDKSQIFDATGKLLWRFRDKEEALGSSQKCQSNFINSILENKPINQLEYGTKSTLTTIMGRMSIHSGQRYTIDQVLASKRSILPKEFTWDAKMPDMPGEDGNYSIPIPGRTEVI</sequence>
<dbReference type="PROSITE" id="PS51318">
    <property type="entry name" value="TAT"/>
    <property type="match status" value="1"/>
</dbReference>
<dbReference type="InterPro" id="IPR055170">
    <property type="entry name" value="GFO_IDH_MocA-like_dom"/>
</dbReference>
<proteinExistence type="predicted"/>
<protein>
    <submittedName>
        <fullName evidence="3">Predicted dehydrogenase</fullName>
    </submittedName>
</protein>
<dbReference type="Gene3D" id="3.30.360.10">
    <property type="entry name" value="Dihydrodipicolinate Reductase, domain 2"/>
    <property type="match status" value="1"/>
</dbReference>
<name>A0A1X7I3E5_9FLAO</name>
<feature type="domain" description="Gfo/Idh/MocA-like oxidoreductase N-terminal" evidence="1">
    <location>
        <begin position="45"/>
        <end position="173"/>
    </location>
</feature>
<dbReference type="InterPro" id="IPR036291">
    <property type="entry name" value="NAD(P)-bd_dom_sf"/>
</dbReference>
<dbReference type="OrthoDB" id="127583at2"/>
<dbReference type="SUPFAM" id="SSF51735">
    <property type="entry name" value="NAD(P)-binding Rossmann-fold domains"/>
    <property type="match status" value="1"/>
</dbReference>
<dbReference type="AlphaFoldDB" id="A0A1X7I3E5"/>
<gene>
    <name evidence="3" type="ORF">SAMN03080602_00367</name>
</gene>
<dbReference type="EMBL" id="FXAO01000001">
    <property type="protein sequence ID" value="SMG08675.1"/>
    <property type="molecule type" value="Genomic_DNA"/>
</dbReference>
<dbReference type="Gene3D" id="3.40.50.720">
    <property type="entry name" value="NAD(P)-binding Rossmann-like Domain"/>
    <property type="match status" value="1"/>
</dbReference>
<dbReference type="InterPro" id="IPR000683">
    <property type="entry name" value="Gfo/Idh/MocA-like_OxRdtase_N"/>
</dbReference>
<dbReference type="InterPro" id="IPR006311">
    <property type="entry name" value="TAT_signal"/>
</dbReference>
<dbReference type="Pfam" id="PF22725">
    <property type="entry name" value="GFO_IDH_MocA_C3"/>
    <property type="match status" value="1"/>
</dbReference>
<dbReference type="PANTHER" id="PTHR43818">
    <property type="entry name" value="BCDNA.GH03377"/>
    <property type="match status" value="1"/>
</dbReference>
<evidence type="ECO:0000259" key="2">
    <source>
        <dbReference type="Pfam" id="PF22725"/>
    </source>
</evidence>
<evidence type="ECO:0000313" key="4">
    <source>
        <dbReference type="Proteomes" id="UP000193420"/>
    </source>
</evidence>
<dbReference type="InterPro" id="IPR050463">
    <property type="entry name" value="Gfo/Idh/MocA_oxidrdct_glycsds"/>
</dbReference>
<feature type="domain" description="GFO/IDH/MocA-like oxidoreductase" evidence="2">
    <location>
        <begin position="187"/>
        <end position="323"/>
    </location>
</feature>
<evidence type="ECO:0000259" key="1">
    <source>
        <dbReference type="Pfam" id="PF01408"/>
    </source>
</evidence>
<dbReference type="PANTHER" id="PTHR43818:SF5">
    <property type="entry name" value="OXIDOREDUCTASE FAMILY PROTEIN"/>
    <property type="match status" value="1"/>
</dbReference>
<keyword evidence="4" id="KW-1185">Reference proteome</keyword>
<organism evidence="3 4">
    <name type="scientific">Arenibacter troitsensis</name>
    <dbReference type="NCBI Taxonomy" id="188872"/>
    <lineage>
        <taxon>Bacteria</taxon>
        <taxon>Pseudomonadati</taxon>
        <taxon>Bacteroidota</taxon>
        <taxon>Flavobacteriia</taxon>
        <taxon>Flavobacteriales</taxon>
        <taxon>Flavobacteriaceae</taxon>
        <taxon>Arenibacter</taxon>
    </lineage>
</organism>
<dbReference type="SUPFAM" id="SSF55347">
    <property type="entry name" value="Glyceraldehyde-3-phosphate dehydrogenase-like, C-terminal domain"/>
    <property type="match status" value="1"/>
</dbReference>
<dbReference type="Proteomes" id="UP000193420">
    <property type="component" value="Unassembled WGS sequence"/>
</dbReference>
<accession>A0A1X7I3E5</accession>
<dbReference type="Pfam" id="PF01408">
    <property type="entry name" value="GFO_IDH_MocA"/>
    <property type="match status" value="1"/>
</dbReference>
<dbReference type="STRING" id="188872.SAMN03080602_00367"/>
<evidence type="ECO:0000313" key="3">
    <source>
        <dbReference type="EMBL" id="SMG08675.1"/>
    </source>
</evidence>
<dbReference type="RefSeq" id="WP_085495618.1">
    <property type="nucleotide sequence ID" value="NZ_FXAO01000001.1"/>
</dbReference>
<reference evidence="4" key="1">
    <citation type="submission" date="2017-04" db="EMBL/GenBank/DDBJ databases">
        <authorList>
            <person name="Varghese N."/>
            <person name="Submissions S."/>
        </authorList>
    </citation>
    <scope>NUCLEOTIDE SEQUENCE [LARGE SCALE GENOMIC DNA]</scope>
    <source>
        <strain evidence="4">DSM 19835</strain>
    </source>
</reference>